<feature type="compositionally biased region" description="Polar residues" evidence="1">
    <location>
        <begin position="285"/>
        <end position="303"/>
    </location>
</feature>
<evidence type="ECO:0000313" key="3">
    <source>
        <dbReference type="Proteomes" id="UP000239757"/>
    </source>
</evidence>
<feature type="compositionally biased region" description="Basic and acidic residues" evidence="1">
    <location>
        <begin position="247"/>
        <end position="257"/>
    </location>
</feature>
<name>A0A2P5VXP8_GOSBA</name>
<feature type="region of interest" description="Disordered" evidence="1">
    <location>
        <begin position="243"/>
        <end position="264"/>
    </location>
</feature>
<dbReference type="InterPro" id="IPR040256">
    <property type="entry name" value="At4g02000-like"/>
</dbReference>
<organism evidence="2 3">
    <name type="scientific">Gossypium barbadense</name>
    <name type="common">Sea Island cotton</name>
    <name type="synonym">Hibiscus barbadensis</name>
    <dbReference type="NCBI Taxonomy" id="3634"/>
    <lineage>
        <taxon>Eukaryota</taxon>
        <taxon>Viridiplantae</taxon>
        <taxon>Streptophyta</taxon>
        <taxon>Embryophyta</taxon>
        <taxon>Tracheophyta</taxon>
        <taxon>Spermatophyta</taxon>
        <taxon>Magnoliopsida</taxon>
        <taxon>eudicotyledons</taxon>
        <taxon>Gunneridae</taxon>
        <taxon>Pentapetalae</taxon>
        <taxon>rosids</taxon>
        <taxon>malvids</taxon>
        <taxon>Malvales</taxon>
        <taxon>Malvaceae</taxon>
        <taxon>Malvoideae</taxon>
        <taxon>Gossypium</taxon>
    </lineage>
</organism>
<evidence type="ECO:0000256" key="1">
    <source>
        <dbReference type="SAM" id="MobiDB-lite"/>
    </source>
</evidence>
<feature type="region of interest" description="Disordered" evidence="1">
    <location>
        <begin position="281"/>
        <end position="313"/>
    </location>
</feature>
<evidence type="ECO:0008006" key="4">
    <source>
        <dbReference type="Google" id="ProtNLM"/>
    </source>
</evidence>
<dbReference type="PANTHER" id="PTHR31286">
    <property type="entry name" value="GLYCINE-RICH CELL WALL STRUCTURAL PROTEIN 1.8-LIKE"/>
    <property type="match status" value="1"/>
</dbReference>
<reference evidence="2 3" key="1">
    <citation type="submission" date="2015-01" db="EMBL/GenBank/DDBJ databases">
        <title>Genome of allotetraploid Gossypium barbadense reveals genomic plasticity and fiber elongation in cotton evolution.</title>
        <authorList>
            <person name="Chen X."/>
            <person name="Liu X."/>
            <person name="Zhao B."/>
            <person name="Zheng H."/>
            <person name="Hu Y."/>
            <person name="Lu G."/>
            <person name="Yang C."/>
            <person name="Chen J."/>
            <person name="Shan C."/>
            <person name="Zhang L."/>
            <person name="Zhou Y."/>
            <person name="Wang L."/>
            <person name="Guo W."/>
            <person name="Bai Y."/>
            <person name="Ruan J."/>
            <person name="Shangguan X."/>
            <person name="Mao Y."/>
            <person name="Jiang J."/>
            <person name="Zhu Y."/>
            <person name="Lei J."/>
            <person name="Kang H."/>
            <person name="Chen S."/>
            <person name="He X."/>
            <person name="Wang R."/>
            <person name="Wang Y."/>
            <person name="Chen J."/>
            <person name="Wang L."/>
            <person name="Yu S."/>
            <person name="Wang B."/>
            <person name="Wei J."/>
            <person name="Song S."/>
            <person name="Lu X."/>
            <person name="Gao Z."/>
            <person name="Gu W."/>
            <person name="Deng X."/>
            <person name="Ma D."/>
            <person name="Wang S."/>
            <person name="Liang W."/>
            <person name="Fang L."/>
            <person name="Cai C."/>
            <person name="Zhu X."/>
            <person name="Zhou B."/>
            <person name="Zhang Y."/>
            <person name="Chen Z."/>
            <person name="Xu S."/>
            <person name="Zhu R."/>
            <person name="Wang S."/>
            <person name="Zhang T."/>
            <person name="Zhao G."/>
        </authorList>
    </citation>
    <scope>NUCLEOTIDE SEQUENCE [LARGE SCALE GENOMIC DNA]</scope>
    <source>
        <strain evidence="3">cv. Xinhai21</strain>
        <tissue evidence="2">Leaf</tissue>
    </source>
</reference>
<dbReference type="EMBL" id="KZ670264">
    <property type="protein sequence ID" value="PPR83618.1"/>
    <property type="molecule type" value="Genomic_DNA"/>
</dbReference>
<evidence type="ECO:0000313" key="2">
    <source>
        <dbReference type="EMBL" id="PPR83618.1"/>
    </source>
</evidence>
<sequence length="332" mass="36941">MLVGQLSKDTFNGSEGKNDLDILDGDIQKSVVNRVPSISFSDKIHKILIQGMKNIVILKVLGRNIGFSGKWLEKVVKLDMNTDSRARGCFARMVVYVDMEKPLVSCIPINGHKQNVEYESLSTIFFHYGRYRHVENSCSFRNSRTTSEKENAMSVLSLELQNTAGDDNQKARKEGSRFRILNNSDTHKEDYKGDLPDSRHYKEKEAMYGNFLENNTAPHFNAVAGLLIEPGADLSLRLEGKGLSIRPDSKDAGRDRSGVPLDVGNLDSGKYSKVAFHESTHAKESNSLPSSKILNSSPANPSGSDKVLRNRETVPKGFDGATCREYFGSFKI</sequence>
<dbReference type="Proteomes" id="UP000239757">
    <property type="component" value="Unassembled WGS sequence"/>
</dbReference>
<gene>
    <name evidence="2" type="ORF">GOBAR_AA37094</name>
</gene>
<dbReference type="AlphaFoldDB" id="A0A2P5VXP8"/>
<accession>A0A2P5VXP8</accession>
<protein>
    <recommendedName>
        <fullName evidence="4">DUF4283 domain-containing protein</fullName>
    </recommendedName>
</protein>
<dbReference type="OrthoDB" id="10515508at2759"/>
<proteinExistence type="predicted"/>
<dbReference type="PANTHER" id="PTHR31286:SF173">
    <property type="entry name" value="DUF4283 DOMAIN-CONTAINING PROTEIN"/>
    <property type="match status" value="1"/>
</dbReference>